<protein>
    <submittedName>
        <fullName evidence="8">Polyhydroxyalkanoate synthase</fullName>
    </submittedName>
</protein>
<dbReference type="GO" id="GO:0005737">
    <property type="term" value="C:cytoplasm"/>
    <property type="evidence" value="ECO:0007669"/>
    <property type="project" value="UniProtKB-SubCell"/>
</dbReference>
<evidence type="ECO:0000313" key="8">
    <source>
        <dbReference type="EMBL" id="SMC87722.1"/>
    </source>
</evidence>
<dbReference type="AlphaFoldDB" id="A0A1W2CS48"/>
<feature type="domain" description="AB hydrolase-1" evidence="6">
    <location>
        <begin position="298"/>
        <end position="540"/>
    </location>
</feature>
<dbReference type="Gene3D" id="3.40.50.1820">
    <property type="entry name" value="alpha/beta hydrolase"/>
    <property type="match status" value="1"/>
</dbReference>
<name>A0A1W2CS48_9HYPH</name>
<dbReference type="NCBIfam" id="TIGR01838">
    <property type="entry name" value="PHA_synth_I"/>
    <property type="match status" value="1"/>
</dbReference>
<dbReference type="Proteomes" id="UP000192656">
    <property type="component" value="Unassembled WGS sequence"/>
</dbReference>
<dbReference type="PANTHER" id="PTHR36837">
    <property type="entry name" value="POLY(3-HYDROXYALKANOATE) POLYMERASE SUBUNIT PHAC"/>
    <property type="match status" value="1"/>
</dbReference>
<keyword evidence="9" id="KW-1185">Reference proteome</keyword>
<evidence type="ECO:0000259" key="6">
    <source>
        <dbReference type="Pfam" id="PF00561"/>
    </source>
</evidence>
<gene>
    <name evidence="8" type="ORF">SAMN06297251_11115</name>
</gene>
<keyword evidence="3" id="KW-0808">Transferase</keyword>
<dbReference type="RefSeq" id="WP_084410569.1">
    <property type="nucleotide sequence ID" value="NZ_FWXR01000011.1"/>
</dbReference>
<dbReference type="Pfam" id="PF07167">
    <property type="entry name" value="PhaC_N"/>
    <property type="match status" value="1"/>
</dbReference>
<evidence type="ECO:0000256" key="1">
    <source>
        <dbReference type="ARBA" id="ARBA00004496"/>
    </source>
</evidence>
<proteinExistence type="predicted"/>
<dbReference type="InterPro" id="IPR010963">
    <property type="entry name" value="PHA_synth_I"/>
</dbReference>
<dbReference type="PANTHER" id="PTHR36837:SF5">
    <property type="entry name" value="POLY-3-HYDROXYBUTYRATE SYNTHASE"/>
    <property type="match status" value="1"/>
</dbReference>
<dbReference type="SUPFAM" id="SSF53474">
    <property type="entry name" value="alpha/beta-Hydrolases"/>
    <property type="match status" value="1"/>
</dbReference>
<dbReference type="Pfam" id="PF00561">
    <property type="entry name" value="Abhydrolase_1"/>
    <property type="match status" value="1"/>
</dbReference>
<evidence type="ECO:0000313" key="9">
    <source>
        <dbReference type="Proteomes" id="UP000192656"/>
    </source>
</evidence>
<dbReference type="GO" id="GO:0042619">
    <property type="term" value="P:poly-hydroxybutyrate biosynthetic process"/>
    <property type="evidence" value="ECO:0007669"/>
    <property type="project" value="InterPro"/>
</dbReference>
<dbReference type="OrthoDB" id="7208816at2"/>
<keyword evidence="4" id="KW-0012">Acyltransferase</keyword>
<sequence>MAAQRPGTNDRRAETESTMPPSEFAVQDPEQFAMNMARMLEHIGKAASAWVEPREKGETIETGPVSMSEVVETLSKVGEYWMTDPMRAIEAQTSLFAGYMTVWNNSIRRLAGEDLNGSAITPQKGDKRFSDEDWQKNFFFDFLKQAYIMTTRWADDLVDRADGLDEHTKHKAAFYMRQVSNALSPTNFVATNPELYRETIASNGENLVKGMKMFAEDMAAGRGNLRLRQADYNAFEVGRDMAVTPGKVIAQNEICQIIQYAPRTETVWKRPILISPPWINKFYILDLNPQKSFIGWLVDQGHTVFVISWVNPDARHAEKTWQDYIEEGVVYGLDTVEQATGERSVNVIGYCVGGTLLAAGLAYLKAKGDDRIASATFLTTQVDFKHAGDLKVFVDERQLALLEKTMGAKGYLDGSQMATAFNMLRSSDLIWPYFVNNYLKGKEPLPFDLLYWNADATRMPKANHMFYLRNCYLENRLSRGQMEIGGIRLNLSDVTMPIYNLATKEDHIAPARSVYVGSKAFGGEVTYVMSGSGHIAGVVNPPEKKKYQYWTGPQPEGSSTFEDWLLSAEETPGSWWPHWQAWTESHNRDERVPAREPGGGKLAPIEDAPGSYVRTKS</sequence>
<feature type="domain" description="Poly-beta-hydroxybutyrate polymerase N-terminal" evidence="7">
    <location>
        <begin position="126"/>
        <end position="297"/>
    </location>
</feature>
<evidence type="ECO:0000259" key="7">
    <source>
        <dbReference type="Pfam" id="PF07167"/>
    </source>
</evidence>
<feature type="region of interest" description="Disordered" evidence="5">
    <location>
        <begin position="586"/>
        <end position="617"/>
    </location>
</feature>
<dbReference type="InterPro" id="IPR010941">
    <property type="entry name" value="PhaC_N"/>
</dbReference>
<dbReference type="InterPro" id="IPR051321">
    <property type="entry name" value="PHA/PHB_synthase"/>
</dbReference>
<evidence type="ECO:0000256" key="4">
    <source>
        <dbReference type="ARBA" id="ARBA00023315"/>
    </source>
</evidence>
<organism evidence="8 9">
    <name type="scientific">Fulvimarina manganoxydans</name>
    <dbReference type="NCBI Taxonomy" id="937218"/>
    <lineage>
        <taxon>Bacteria</taxon>
        <taxon>Pseudomonadati</taxon>
        <taxon>Pseudomonadota</taxon>
        <taxon>Alphaproteobacteria</taxon>
        <taxon>Hyphomicrobiales</taxon>
        <taxon>Aurantimonadaceae</taxon>
        <taxon>Fulvimarina</taxon>
    </lineage>
</organism>
<feature type="region of interest" description="Disordered" evidence="5">
    <location>
        <begin position="1"/>
        <end position="25"/>
    </location>
</feature>
<dbReference type="EMBL" id="FWXR01000011">
    <property type="protein sequence ID" value="SMC87722.1"/>
    <property type="molecule type" value="Genomic_DNA"/>
</dbReference>
<reference evidence="8 9" key="1">
    <citation type="submission" date="2017-04" db="EMBL/GenBank/DDBJ databases">
        <authorList>
            <person name="Afonso C.L."/>
            <person name="Miller P.J."/>
            <person name="Scott M.A."/>
            <person name="Spackman E."/>
            <person name="Goraichik I."/>
            <person name="Dimitrov K.M."/>
            <person name="Suarez D.L."/>
            <person name="Swayne D.E."/>
        </authorList>
    </citation>
    <scope>NUCLEOTIDE SEQUENCE [LARGE SCALE GENOMIC DNA]</scope>
    <source>
        <strain evidence="8 9">CGMCC 1.10972</strain>
    </source>
</reference>
<evidence type="ECO:0000256" key="5">
    <source>
        <dbReference type="SAM" id="MobiDB-lite"/>
    </source>
</evidence>
<dbReference type="InterPro" id="IPR029058">
    <property type="entry name" value="AB_hydrolase_fold"/>
</dbReference>
<dbReference type="STRING" id="937218.SAMN06297251_11115"/>
<evidence type="ECO:0000256" key="2">
    <source>
        <dbReference type="ARBA" id="ARBA00022490"/>
    </source>
</evidence>
<dbReference type="InterPro" id="IPR000073">
    <property type="entry name" value="AB_hydrolase_1"/>
</dbReference>
<dbReference type="GO" id="GO:0016746">
    <property type="term" value="F:acyltransferase activity"/>
    <property type="evidence" value="ECO:0007669"/>
    <property type="project" value="UniProtKB-KW"/>
</dbReference>
<keyword evidence="2" id="KW-0963">Cytoplasm</keyword>
<accession>A0A1W2CS48</accession>
<evidence type="ECO:0000256" key="3">
    <source>
        <dbReference type="ARBA" id="ARBA00022679"/>
    </source>
</evidence>
<comment type="subcellular location">
    <subcellularLocation>
        <location evidence="1">Cytoplasm</location>
    </subcellularLocation>
</comment>